<name>A0CB60_PARTE</name>
<accession>A0CB60</accession>
<feature type="region of interest" description="Disordered" evidence="1">
    <location>
        <begin position="175"/>
        <end position="199"/>
    </location>
</feature>
<sequence length="305" mass="35534">MSTIEKQIQKQRKLSHEFEQTYNSTEIHSNLSFFDEERSQDFDDDSSLIEEDFQEQWEMSSICTENSLNPQSIEENPTNKRFRKNLTPKQALKRGGSEGESIFVEASDSTRKNTNSGKGIAIDVLGHGSIGTQSKKVQKSQKLLNKQLQCNNNNNININNSNNSWQQQPYNQYQNYNSQSQSQQEQQQQRGSAQDDKQIKQTQKITLSYLLMEREIEKQARIRALNFIEKYMAKCNVDDVLQMISETYKIMLIPDQQLQQLVAVLNQQERQLQLNQSLLRLRLPHNSHPLASKAQDKLRKYFIHC</sequence>
<dbReference type="InParanoid" id="A0CB60"/>
<evidence type="ECO:0000256" key="1">
    <source>
        <dbReference type="SAM" id="MobiDB-lite"/>
    </source>
</evidence>
<dbReference type="OrthoDB" id="309853at2759"/>
<dbReference type="RefSeq" id="XP_001435424.1">
    <property type="nucleotide sequence ID" value="XM_001435387.2"/>
</dbReference>
<evidence type="ECO:0000313" key="3">
    <source>
        <dbReference type="Proteomes" id="UP000000600"/>
    </source>
</evidence>
<feature type="compositionally biased region" description="Low complexity" evidence="1">
    <location>
        <begin position="175"/>
        <end position="189"/>
    </location>
</feature>
<dbReference type="GeneID" id="5021209"/>
<dbReference type="KEGG" id="ptm:GSPATT00036810001"/>
<evidence type="ECO:0000313" key="2">
    <source>
        <dbReference type="EMBL" id="CAK68027.1"/>
    </source>
</evidence>
<keyword evidence="3" id="KW-1185">Reference proteome</keyword>
<feature type="region of interest" description="Disordered" evidence="1">
    <location>
        <begin position="91"/>
        <end position="118"/>
    </location>
</feature>
<organism evidence="2 3">
    <name type="scientific">Paramecium tetraurelia</name>
    <dbReference type="NCBI Taxonomy" id="5888"/>
    <lineage>
        <taxon>Eukaryota</taxon>
        <taxon>Sar</taxon>
        <taxon>Alveolata</taxon>
        <taxon>Ciliophora</taxon>
        <taxon>Intramacronucleata</taxon>
        <taxon>Oligohymenophorea</taxon>
        <taxon>Peniculida</taxon>
        <taxon>Parameciidae</taxon>
        <taxon>Paramecium</taxon>
    </lineage>
</organism>
<proteinExistence type="predicted"/>
<dbReference type="Proteomes" id="UP000000600">
    <property type="component" value="Unassembled WGS sequence"/>
</dbReference>
<dbReference type="OMA" id="YKIMLIP"/>
<reference evidence="2 3" key="1">
    <citation type="journal article" date="2006" name="Nature">
        <title>Global trends of whole-genome duplications revealed by the ciliate Paramecium tetraurelia.</title>
        <authorList>
            <consortium name="Genoscope"/>
            <person name="Aury J.-M."/>
            <person name="Jaillon O."/>
            <person name="Duret L."/>
            <person name="Noel B."/>
            <person name="Jubin C."/>
            <person name="Porcel B.M."/>
            <person name="Segurens B."/>
            <person name="Daubin V."/>
            <person name="Anthouard V."/>
            <person name="Aiach N."/>
            <person name="Arnaiz O."/>
            <person name="Billaut A."/>
            <person name="Beisson J."/>
            <person name="Blanc I."/>
            <person name="Bouhouche K."/>
            <person name="Camara F."/>
            <person name="Duharcourt S."/>
            <person name="Guigo R."/>
            <person name="Gogendeau D."/>
            <person name="Katinka M."/>
            <person name="Keller A.-M."/>
            <person name="Kissmehl R."/>
            <person name="Klotz C."/>
            <person name="Koll F."/>
            <person name="Le Moue A."/>
            <person name="Lepere C."/>
            <person name="Malinsky S."/>
            <person name="Nowacki M."/>
            <person name="Nowak J.K."/>
            <person name="Plattner H."/>
            <person name="Poulain J."/>
            <person name="Ruiz F."/>
            <person name="Serrano V."/>
            <person name="Zagulski M."/>
            <person name="Dessen P."/>
            <person name="Betermier M."/>
            <person name="Weissenbach J."/>
            <person name="Scarpelli C."/>
            <person name="Schachter V."/>
            <person name="Sperling L."/>
            <person name="Meyer E."/>
            <person name="Cohen J."/>
            <person name="Wincker P."/>
        </authorList>
    </citation>
    <scope>NUCLEOTIDE SEQUENCE [LARGE SCALE GENOMIC DNA]</scope>
    <source>
        <strain evidence="2 3">Stock d4-2</strain>
    </source>
</reference>
<gene>
    <name evidence="2" type="ORF">GSPATT00036810001</name>
</gene>
<dbReference type="EMBL" id="CT868056">
    <property type="protein sequence ID" value="CAK68027.1"/>
    <property type="molecule type" value="Genomic_DNA"/>
</dbReference>
<protein>
    <submittedName>
        <fullName evidence="2">Uncharacterized protein</fullName>
    </submittedName>
</protein>
<dbReference type="AlphaFoldDB" id="A0CB60"/>
<dbReference type="HOGENOM" id="CLU_961242_0_0_1"/>